<feature type="compositionally biased region" description="Polar residues" evidence="5">
    <location>
        <begin position="59"/>
        <end position="72"/>
    </location>
</feature>
<dbReference type="PROSITE" id="PS50114">
    <property type="entry name" value="GATA_ZN_FINGER_2"/>
    <property type="match status" value="1"/>
</dbReference>
<feature type="region of interest" description="Disordered" evidence="5">
    <location>
        <begin position="23"/>
        <end position="78"/>
    </location>
</feature>
<comment type="caution">
    <text evidence="7">The sequence shown here is derived from an EMBL/GenBank/DDBJ whole genome shotgun (WGS) entry which is preliminary data.</text>
</comment>
<dbReference type="EMBL" id="JARTCD010000044">
    <property type="protein sequence ID" value="KAJ8655957.1"/>
    <property type="molecule type" value="Genomic_DNA"/>
</dbReference>
<dbReference type="Proteomes" id="UP001234581">
    <property type="component" value="Unassembled WGS sequence"/>
</dbReference>
<keyword evidence="1" id="KW-0479">Metal-binding</keyword>
<sequence>MDVSDLCMSSDEGSPASDVIMNEQSTQQRLPSIHDLTGQQPRPTAMEQQSIDSSSSSSGNNTMHVMQSLSDPSSSSTTTTINLTQAINTCTSLCQDIEVMRRDCQDSAILEQIATKANTLLHVLKQDDVKPEYAMIRRARNLQDGVRGSYRRRTKKTTQVSLRGFEPRINFLTTTFSVGQRCHSCHTTETPEWRRGPDGARTLCNACGLHYSKLMRKGSLTVQHQNEIESVASSPRVIQYPNHIGGRMGVCIGQQQDAFINYIADTPQ</sequence>
<name>A0AAD7XZK0_9FUNG</name>
<evidence type="ECO:0000256" key="1">
    <source>
        <dbReference type="ARBA" id="ARBA00022723"/>
    </source>
</evidence>
<dbReference type="AlphaFoldDB" id="A0AAD7XZK0"/>
<protein>
    <recommendedName>
        <fullName evidence="6">GATA-type domain-containing protein</fullName>
    </recommendedName>
</protein>
<organism evidence="7 8">
    <name type="scientific">Lichtheimia ornata</name>
    <dbReference type="NCBI Taxonomy" id="688661"/>
    <lineage>
        <taxon>Eukaryota</taxon>
        <taxon>Fungi</taxon>
        <taxon>Fungi incertae sedis</taxon>
        <taxon>Mucoromycota</taxon>
        <taxon>Mucoromycotina</taxon>
        <taxon>Mucoromycetes</taxon>
        <taxon>Mucorales</taxon>
        <taxon>Lichtheimiaceae</taxon>
        <taxon>Lichtheimia</taxon>
    </lineage>
</organism>
<dbReference type="Pfam" id="PF00320">
    <property type="entry name" value="GATA"/>
    <property type="match status" value="1"/>
</dbReference>
<dbReference type="PANTHER" id="PTHR45658:SF122">
    <property type="entry name" value="GATA ZINC FINGER DOMAIN-CONTAINING PROTEIN 6"/>
    <property type="match status" value="1"/>
</dbReference>
<dbReference type="PROSITE" id="PS00344">
    <property type="entry name" value="GATA_ZN_FINGER_1"/>
    <property type="match status" value="1"/>
</dbReference>
<evidence type="ECO:0000313" key="8">
    <source>
        <dbReference type="Proteomes" id="UP001234581"/>
    </source>
</evidence>
<evidence type="ECO:0000256" key="3">
    <source>
        <dbReference type="ARBA" id="ARBA00022833"/>
    </source>
</evidence>
<dbReference type="RefSeq" id="XP_058340870.1">
    <property type="nucleotide sequence ID" value="XM_058488400.1"/>
</dbReference>
<proteinExistence type="predicted"/>
<dbReference type="PANTHER" id="PTHR45658">
    <property type="entry name" value="GATA TRANSCRIPTION FACTOR"/>
    <property type="match status" value="1"/>
</dbReference>
<evidence type="ECO:0000313" key="7">
    <source>
        <dbReference type="EMBL" id="KAJ8655957.1"/>
    </source>
</evidence>
<dbReference type="GO" id="GO:0006355">
    <property type="term" value="P:regulation of DNA-templated transcription"/>
    <property type="evidence" value="ECO:0007669"/>
    <property type="project" value="InterPro"/>
</dbReference>
<dbReference type="InterPro" id="IPR000679">
    <property type="entry name" value="Znf_GATA"/>
</dbReference>
<dbReference type="SUPFAM" id="SSF57716">
    <property type="entry name" value="Glucocorticoid receptor-like (DNA-binding domain)"/>
    <property type="match status" value="1"/>
</dbReference>
<dbReference type="InterPro" id="IPR013088">
    <property type="entry name" value="Znf_NHR/GATA"/>
</dbReference>
<feature type="domain" description="GATA-type" evidence="6">
    <location>
        <begin position="176"/>
        <end position="211"/>
    </location>
</feature>
<evidence type="ECO:0000256" key="4">
    <source>
        <dbReference type="PROSITE-ProRule" id="PRU00094"/>
    </source>
</evidence>
<evidence type="ECO:0000259" key="6">
    <source>
        <dbReference type="PROSITE" id="PS50114"/>
    </source>
</evidence>
<gene>
    <name evidence="7" type="ORF">O0I10_008397</name>
</gene>
<dbReference type="SMART" id="SM00401">
    <property type="entry name" value="ZnF_GATA"/>
    <property type="match status" value="1"/>
</dbReference>
<reference evidence="7 8" key="1">
    <citation type="submission" date="2023-03" db="EMBL/GenBank/DDBJ databases">
        <title>Genome sequence of Lichtheimia ornata CBS 291.66.</title>
        <authorList>
            <person name="Mohabir J.T."/>
            <person name="Shea T.P."/>
            <person name="Kurbessoian T."/>
            <person name="Berby B."/>
            <person name="Fontaine J."/>
            <person name="Livny J."/>
            <person name="Gnirke A."/>
            <person name="Stajich J.E."/>
            <person name="Cuomo C.A."/>
        </authorList>
    </citation>
    <scope>NUCLEOTIDE SEQUENCE [LARGE SCALE GENOMIC DNA]</scope>
    <source>
        <strain evidence="7">CBS 291.66</strain>
    </source>
</reference>
<keyword evidence="2 4" id="KW-0863">Zinc-finger</keyword>
<keyword evidence="8" id="KW-1185">Reference proteome</keyword>
<accession>A0AAD7XZK0</accession>
<feature type="compositionally biased region" description="Polar residues" evidence="5">
    <location>
        <begin position="37"/>
        <end position="52"/>
    </location>
</feature>
<keyword evidence="3" id="KW-0862">Zinc</keyword>
<dbReference type="GO" id="GO:0043565">
    <property type="term" value="F:sequence-specific DNA binding"/>
    <property type="evidence" value="ECO:0007669"/>
    <property type="project" value="InterPro"/>
</dbReference>
<dbReference type="Gene3D" id="3.30.50.10">
    <property type="entry name" value="Erythroid Transcription Factor GATA-1, subunit A"/>
    <property type="match status" value="1"/>
</dbReference>
<dbReference type="GeneID" id="83215804"/>
<evidence type="ECO:0000256" key="2">
    <source>
        <dbReference type="ARBA" id="ARBA00022771"/>
    </source>
</evidence>
<dbReference type="InterPro" id="IPR051140">
    <property type="entry name" value="GATA_TF"/>
</dbReference>
<dbReference type="CDD" id="cd00202">
    <property type="entry name" value="ZnF_GATA"/>
    <property type="match status" value="1"/>
</dbReference>
<dbReference type="GO" id="GO:0008270">
    <property type="term" value="F:zinc ion binding"/>
    <property type="evidence" value="ECO:0007669"/>
    <property type="project" value="UniProtKB-KW"/>
</dbReference>
<evidence type="ECO:0000256" key="5">
    <source>
        <dbReference type="SAM" id="MobiDB-lite"/>
    </source>
</evidence>